<name>A0AAV7TPK4_PLEWA</name>
<proteinExistence type="predicted"/>
<protein>
    <submittedName>
        <fullName evidence="1">Uncharacterized protein</fullName>
    </submittedName>
</protein>
<dbReference type="AlphaFoldDB" id="A0AAV7TPK4"/>
<organism evidence="1 2">
    <name type="scientific">Pleurodeles waltl</name>
    <name type="common">Iberian ribbed newt</name>
    <dbReference type="NCBI Taxonomy" id="8319"/>
    <lineage>
        <taxon>Eukaryota</taxon>
        <taxon>Metazoa</taxon>
        <taxon>Chordata</taxon>
        <taxon>Craniata</taxon>
        <taxon>Vertebrata</taxon>
        <taxon>Euteleostomi</taxon>
        <taxon>Amphibia</taxon>
        <taxon>Batrachia</taxon>
        <taxon>Caudata</taxon>
        <taxon>Salamandroidea</taxon>
        <taxon>Salamandridae</taxon>
        <taxon>Pleurodelinae</taxon>
        <taxon>Pleurodeles</taxon>
    </lineage>
</organism>
<keyword evidence="2" id="KW-1185">Reference proteome</keyword>
<reference evidence="1" key="1">
    <citation type="journal article" date="2022" name="bioRxiv">
        <title>Sequencing and chromosome-scale assembly of the giantPleurodeles waltlgenome.</title>
        <authorList>
            <person name="Brown T."/>
            <person name="Elewa A."/>
            <person name="Iarovenko S."/>
            <person name="Subramanian E."/>
            <person name="Araus A.J."/>
            <person name="Petzold A."/>
            <person name="Susuki M."/>
            <person name="Suzuki K.-i.T."/>
            <person name="Hayashi T."/>
            <person name="Toyoda A."/>
            <person name="Oliveira C."/>
            <person name="Osipova E."/>
            <person name="Leigh N.D."/>
            <person name="Simon A."/>
            <person name="Yun M.H."/>
        </authorList>
    </citation>
    <scope>NUCLEOTIDE SEQUENCE</scope>
    <source>
        <strain evidence="1">20211129_DDA</strain>
        <tissue evidence="1">Liver</tissue>
    </source>
</reference>
<sequence>MSSRTTRIYLKNIDIVPDTLTDTLGGRFLARCAERAHSKGPRLEHISVLHLWYLEWSRPQGSDRSIVIRKDALCCIVPCVNPQACVGGGLQLTALLLECTVAVVLCSVVTVLKYAARTVMQPAAVLTLSREQAGGHL</sequence>
<gene>
    <name evidence="1" type="ORF">NDU88_003423</name>
</gene>
<evidence type="ECO:0000313" key="1">
    <source>
        <dbReference type="EMBL" id="KAJ1178176.1"/>
    </source>
</evidence>
<accession>A0AAV7TPK4</accession>
<comment type="caution">
    <text evidence="1">The sequence shown here is derived from an EMBL/GenBank/DDBJ whole genome shotgun (WGS) entry which is preliminary data.</text>
</comment>
<dbReference type="Proteomes" id="UP001066276">
    <property type="component" value="Chromosome 3_2"/>
</dbReference>
<evidence type="ECO:0000313" key="2">
    <source>
        <dbReference type="Proteomes" id="UP001066276"/>
    </source>
</evidence>
<dbReference type="EMBL" id="JANPWB010000006">
    <property type="protein sequence ID" value="KAJ1178176.1"/>
    <property type="molecule type" value="Genomic_DNA"/>
</dbReference>